<keyword evidence="9" id="KW-1185">Reference proteome</keyword>
<sequence length="455" mass="49421">MDRADAFSVRLHIRHSCETMQNDVTEATEGAWTAPEADLKQVFRLAPKQGHMSIYPDKDSDPSGNVPPSTQTPAAQAQRSQRYIRPLVTDISAARWLLFGVLAASIYFFHSFLIPILAATIICVATWPLRRRLTVDHGLGKTGSAAVLVVAIICLLIVPLSFAMAYAVAELRGWVFWAIEANNQGAVPPEWMVQMPRVGDWLHEQWLITIGRPGAISDLIHAISGSSIASLYRGVLTAGAMTFHIALNILFTLIALFIFYRDGDKIVAQMDRAGARILPGRWTRLSRVVPATISATVTGMTLIAIGEGVILGTAYWIAGVPSPIVFGVITGFMALIPGGAPLSFTLISAYLIFSGAVFNGIGLFVWGAVELFIVDKTIRPMLVGGPVKLPFLPTFFGLIGGVKTMGIVGLFVGPVLMALLVSIWREWQREISENGTPPPTTVERYPPAGQTFDRK</sequence>
<feature type="transmembrane region" description="Helical" evidence="7">
    <location>
        <begin position="291"/>
        <end position="318"/>
    </location>
</feature>
<comment type="similarity">
    <text evidence="2">Belongs to the autoinducer-2 exporter (AI-2E) (TC 2.A.86) family.</text>
</comment>
<name>A0A1H8JA68_9RHOB</name>
<reference evidence="8 9" key="1">
    <citation type="submission" date="2016-10" db="EMBL/GenBank/DDBJ databases">
        <authorList>
            <person name="de Groot N.N."/>
        </authorList>
    </citation>
    <scope>NUCLEOTIDE SEQUENCE [LARGE SCALE GENOMIC DNA]</scope>
    <source>
        <strain evidence="8 9">DSM 8512</strain>
    </source>
</reference>
<feature type="transmembrane region" description="Helical" evidence="7">
    <location>
        <begin position="324"/>
        <end position="344"/>
    </location>
</feature>
<feature type="compositionally biased region" description="Polar residues" evidence="6">
    <location>
        <begin position="62"/>
        <end position="78"/>
    </location>
</feature>
<dbReference type="AlphaFoldDB" id="A0A1H8JA68"/>
<evidence type="ECO:0000256" key="5">
    <source>
        <dbReference type="ARBA" id="ARBA00023136"/>
    </source>
</evidence>
<feature type="region of interest" description="Disordered" evidence="6">
    <location>
        <begin position="432"/>
        <end position="455"/>
    </location>
</feature>
<evidence type="ECO:0000256" key="4">
    <source>
        <dbReference type="ARBA" id="ARBA00022989"/>
    </source>
</evidence>
<dbReference type="GO" id="GO:0016020">
    <property type="term" value="C:membrane"/>
    <property type="evidence" value="ECO:0007669"/>
    <property type="project" value="UniProtKB-SubCell"/>
</dbReference>
<evidence type="ECO:0000256" key="7">
    <source>
        <dbReference type="SAM" id="Phobius"/>
    </source>
</evidence>
<dbReference type="Proteomes" id="UP000199054">
    <property type="component" value="Unassembled WGS sequence"/>
</dbReference>
<accession>A0A1H8JA68</accession>
<keyword evidence="4 7" id="KW-1133">Transmembrane helix</keyword>
<comment type="subcellular location">
    <subcellularLocation>
        <location evidence="1">Membrane</location>
        <topology evidence="1">Multi-pass membrane protein</topology>
    </subcellularLocation>
</comment>
<dbReference type="EMBL" id="FODE01000016">
    <property type="protein sequence ID" value="SEN77325.1"/>
    <property type="molecule type" value="Genomic_DNA"/>
</dbReference>
<dbReference type="PANTHER" id="PTHR21716:SF61">
    <property type="entry name" value="BLR8064 PROTEIN"/>
    <property type="match status" value="1"/>
</dbReference>
<evidence type="ECO:0000256" key="1">
    <source>
        <dbReference type="ARBA" id="ARBA00004141"/>
    </source>
</evidence>
<proteinExistence type="inferred from homology"/>
<evidence type="ECO:0000313" key="9">
    <source>
        <dbReference type="Proteomes" id="UP000199054"/>
    </source>
</evidence>
<dbReference type="InterPro" id="IPR002549">
    <property type="entry name" value="AI-2E-like"/>
</dbReference>
<feature type="transmembrane region" description="Helical" evidence="7">
    <location>
        <begin position="394"/>
        <end position="421"/>
    </location>
</feature>
<keyword evidence="3 7" id="KW-0812">Transmembrane</keyword>
<feature type="region of interest" description="Disordered" evidence="6">
    <location>
        <begin position="54"/>
        <end position="78"/>
    </location>
</feature>
<evidence type="ECO:0000256" key="3">
    <source>
        <dbReference type="ARBA" id="ARBA00022692"/>
    </source>
</evidence>
<dbReference type="PANTHER" id="PTHR21716">
    <property type="entry name" value="TRANSMEMBRANE PROTEIN"/>
    <property type="match status" value="1"/>
</dbReference>
<feature type="transmembrane region" description="Helical" evidence="7">
    <location>
        <begin position="351"/>
        <end position="374"/>
    </location>
</feature>
<feature type="transmembrane region" description="Helical" evidence="7">
    <location>
        <begin position="145"/>
        <end position="169"/>
    </location>
</feature>
<dbReference type="STRING" id="34002.SAMN04489859_101636"/>
<evidence type="ECO:0000256" key="6">
    <source>
        <dbReference type="SAM" id="MobiDB-lite"/>
    </source>
</evidence>
<dbReference type="Pfam" id="PF01594">
    <property type="entry name" value="AI-2E_transport"/>
    <property type="match status" value="1"/>
</dbReference>
<evidence type="ECO:0000313" key="8">
    <source>
        <dbReference type="EMBL" id="SEN77325.1"/>
    </source>
</evidence>
<feature type="transmembrane region" description="Helical" evidence="7">
    <location>
        <begin position="96"/>
        <end position="124"/>
    </location>
</feature>
<feature type="transmembrane region" description="Helical" evidence="7">
    <location>
        <begin position="241"/>
        <end position="260"/>
    </location>
</feature>
<protein>
    <submittedName>
        <fullName evidence="8">Predicted PurR-regulated permease PerM</fullName>
    </submittedName>
</protein>
<gene>
    <name evidence="8" type="ORF">SAMN04489859_101636</name>
</gene>
<organism evidence="8 9">
    <name type="scientific">Paracoccus alcaliphilus</name>
    <dbReference type="NCBI Taxonomy" id="34002"/>
    <lineage>
        <taxon>Bacteria</taxon>
        <taxon>Pseudomonadati</taxon>
        <taxon>Pseudomonadota</taxon>
        <taxon>Alphaproteobacteria</taxon>
        <taxon>Rhodobacterales</taxon>
        <taxon>Paracoccaceae</taxon>
        <taxon>Paracoccus</taxon>
    </lineage>
</organism>
<evidence type="ECO:0000256" key="2">
    <source>
        <dbReference type="ARBA" id="ARBA00009773"/>
    </source>
</evidence>
<keyword evidence="5 7" id="KW-0472">Membrane</keyword>